<evidence type="ECO:0000256" key="4">
    <source>
        <dbReference type="ARBA" id="ARBA00022989"/>
    </source>
</evidence>
<feature type="transmembrane region" description="Helical" evidence="7">
    <location>
        <begin position="184"/>
        <end position="205"/>
    </location>
</feature>
<evidence type="ECO:0000256" key="7">
    <source>
        <dbReference type="SAM" id="Phobius"/>
    </source>
</evidence>
<evidence type="ECO:0000259" key="8">
    <source>
        <dbReference type="Pfam" id="PF04024"/>
    </source>
</evidence>
<keyword evidence="13" id="KW-1185">Reference proteome</keyword>
<keyword evidence="2" id="KW-1003">Cell membrane</keyword>
<dbReference type="InterPro" id="IPR054319">
    <property type="entry name" value="PspC-rel_ToastRack"/>
</dbReference>
<accession>A0A5C8JE97</accession>
<dbReference type="RefSeq" id="WP_147922952.1">
    <property type="nucleotide sequence ID" value="NZ_VRTY01000071.1"/>
</dbReference>
<protein>
    <submittedName>
        <fullName evidence="12">PspC domain-containing protein</fullName>
    </submittedName>
</protein>
<evidence type="ECO:0000256" key="6">
    <source>
        <dbReference type="SAM" id="MobiDB-lite"/>
    </source>
</evidence>
<feature type="transmembrane region" description="Helical" evidence="7">
    <location>
        <begin position="242"/>
        <end position="265"/>
    </location>
</feature>
<evidence type="ECO:0000256" key="5">
    <source>
        <dbReference type="ARBA" id="ARBA00023136"/>
    </source>
</evidence>
<evidence type="ECO:0000256" key="2">
    <source>
        <dbReference type="ARBA" id="ARBA00022475"/>
    </source>
</evidence>
<dbReference type="InterPro" id="IPR021255">
    <property type="entry name" value="DUF2807"/>
</dbReference>
<dbReference type="Gene3D" id="2.160.20.120">
    <property type="match status" value="1"/>
</dbReference>
<evidence type="ECO:0000256" key="3">
    <source>
        <dbReference type="ARBA" id="ARBA00022692"/>
    </source>
</evidence>
<dbReference type="GO" id="GO:0005886">
    <property type="term" value="C:plasma membrane"/>
    <property type="evidence" value="ECO:0007669"/>
    <property type="project" value="UniProtKB-SubCell"/>
</dbReference>
<dbReference type="PANTHER" id="PTHR33885">
    <property type="entry name" value="PHAGE SHOCK PROTEIN C"/>
    <property type="match status" value="1"/>
</dbReference>
<evidence type="ECO:0000313" key="13">
    <source>
        <dbReference type="Proteomes" id="UP000321926"/>
    </source>
</evidence>
<feature type="domain" description="PspC-related ToastRack" evidence="11">
    <location>
        <begin position="492"/>
        <end position="607"/>
    </location>
</feature>
<proteinExistence type="predicted"/>
<gene>
    <name evidence="12" type="ORF">FVR03_16960</name>
</gene>
<organism evidence="12 13">
    <name type="scientific">Pontibacter qinzhouensis</name>
    <dbReference type="NCBI Taxonomy" id="2603253"/>
    <lineage>
        <taxon>Bacteria</taxon>
        <taxon>Pseudomonadati</taxon>
        <taxon>Bacteroidota</taxon>
        <taxon>Cytophagia</taxon>
        <taxon>Cytophagales</taxon>
        <taxon>Hymenobacteraceae</taxon>
        <taxon>Pontibacter</taxon>
    </lineage>
</organism>
<dbReference type="Pfam" id="PF10988">
    <property type="entry name" value="DUF2807"/>
    <property type="match status" value="1"/>
</dbReference>
<dbReference type="AlphaFoldDB" id="A0A5C8JE97"/>
<feature type="transmembrane region" description="Helical" evidence="7">
    <location>
        <begin position="156"/>
        <end position="178"/>
    </location>
</feature>
<feature type="transmembrane region" description="Helical" evidence="7">
    <location>
        <begin position="390"/>
        <end position="417"/>
    </location>
</feature>
<feature type="domain" description="PspC-related transmembrane region" evidence="10">
    <location>
        <begin position="312"/>
        <end position="453"/>
    </location>
</feature>
<evidence type="ECO:0000256" key="1">
    <source>
        <dbReference type="ARBA" id="ARBA00004162"/>
    </source>
</evidence>
<feature type="transmembrane region" description="Helical" evidence="7">
    <location>
        <begin position="321"/>
        <end position="340"/>
    </location>
</feature>
<evidence type="ECO:0000259" key="9">
    <source>
        <dbReference type="Pfam" id="PF10988"/>
    </source>
</evidence>
<comment type="caution">
    <text evidence="12">The sequence shown here is derived from an EMBL/GenBank/DDBJ whole genome shotgun (WGS) entry which is preliminary data.</text>
</comment>
<feature type="domain" description="Phage shock protein PspC N-terminal" evidence="8">
    <location>
        <begin position="211"/>
        <end position="268"/>
    </location>
</feature>
<reference evidence="12 13" key="1">
    <citation type="submission" date="2019-08" db="EMBL/GenBank/DDBJ databases">
        <authorList>
            <person name="Shi S."/>
        </authorList>
    </citation>
    <scope>NUCLEOTIDE SEQUENCE [LARGE SCALE GENOMIC DNA]</scope>
    <source>
        <strain evidence="12 13">GY10130</strain>
    </source>
</reference>
<feature type="domain" description="Putative auto-transporter adhesin head GIN" evidence="9">
    <location>
        <begin position="652"/>
        <end position="835"/>
    </location>
</feature>
<dbReference type="OrthoDB" id="5772680at2"/>
<keyword evidence="3 7" id="KW-0812">Transmembrane</keyword>
<feature type="transmembrane region" description="Helical" evidence="7">
    <location>
        <begin position="347"/>
        <end position="370"/>
    </location>
</feature>
<evidence type="ECO:0000259" key="10">
    <source>
        <dbReference type="Pfam" id="PF22571"/>
    </source>
</evidence>
<feature type="region of interest" description="Disordered" evidence="6">
    <location>
        <begin position="89"/>
        <end position="110"/>
    </location>
</feature>
<dbReference type="EMBL" id="VRTY01000071">
    <property type="protein sequence ID" value="TXK36765.1"/>
    <property type="molecule type" value="Genomic_DNA"/>
</dbReference>
<dbReference type="Pfam" id="PF22571">
    <property type="entry name" value="LiaI-LiaF-TM_PspC"/>
    <property type="match status" value="1"/>
</dbReference>
<feature type="domain" description="Phage shock protein PspC N-terminal" evidence="8">
    <location>
        <begin position="129"/>
        <end position="200"/>
    </location>
</feature>
<dbReference type="Pfam" id="PF22744">
    <property type="entry name" value="Toast-rack_PspC-Cterm"/>
    <property type="match status" value="1"/>
</dbReference>
<dbReference type="InterPro" id="IPR054321">
    <property type="entry name" value="PspC-rel_TM"/>
</dbReference>
<name>A0A5C8JE97_9BACT</name>
<evidence type="ECO:0000313" key="12">
    <source>
        <dbReference type="EMBL" id="TXK36765.1"/>
    </source>
</evidence>
<feature type="transmembrane region" description="Helical" evidence="7">
    <location>
        <begin position="429"/>
        <end position="449"/>
    </location>
</feature>
<dbReference type="PANTHER" id="PTHR33885:SF3">
    <property type="entry name" value="PHAGE SHOCK PROTEIN C"/>
    <property type="match status" value="1"/>
</dbReference>
<keyword evidence="4 7" id="KW-1133">Transmembrane helix</keyword>
<sequence length="851" mass="93548">MKKNISINLQGVLFHIEEDGYELLSRYLDSIKSYFSNYEGHDEIVADIEARMAEIFSARLSPGKQVISLVDVEALITQMGNVTDFEADPVEEEQHSQSTGSSYTTAGETGQATAGAGASFYEQTINGAKKLSRDMSRKMISGVAAGIANYLNIDPLWIRLLFIVLVFGISFTTTFLWHNTNFSFSVGGIFIYIGLWIALPVTYDLPETNVKRLFRDPMDKKLGGVASGIAKFFGIDVTLVRVLFLLSMLIGGAGIMLYIILWIVVPEATTLTEKMQMQGNPVTLSGIEQSLKDNLNLKDEFGKDTTTAKVLMFPVQLMSRFIHFLSAVLGPVFLFLLSLIRVAAGVLLLIMAIGLVIALFTSLFVSMGLIHEPENFMLGAYPASLLMEGFPRLGLVAGFLVGLIPAIFLMLLAIGLLSKHFILRATVGWSLFGVWLISLFSLIAVIIIYSQNFMRSGELEIVKQYNVDAYPAVTLDAYNTNLEYHHLSIAGIKSHAGNQVEVIQRVSAKGRNEAEARRNAQMISYAVVQRDSVLRFDNSYEFKKGAALRDQELNLTLLLPQNKPLRLTRSFLNLLPSSFFEVEYSRDKILRNTWQAKGDYLTCLTCDADTLDTVDTADYALASSSETMGAAGSVLSALDRYSSHTTTFNETDFDKIKIAGNYHLQLKQGSEYDVQIRAEESELEKLKVSNKNHQLTIEPRQKYFGVFEDSQPVLILITVPDLRKLELSGALKADIGRLETNSLELAVSGATKAMMNLQANRVNLDISGASTATLTGQVNHMVLDLSGASRLQASTCKAEEIDIETSGASKAEVHANRHLKAEASGGSSISYSGTPGYLNTDVSGAGKIKRL</sequence>
<dbReference type="InterPro" id="IPR052027">
    <property type="entry name" value="PspC"/>
</dbReference>
<dbReference type="Proteomes" id="UP000321926">
    <property type="component" value="Unassembled WGS sequence"/>
</dbReference>
<comment type="subcellular location">
    <subcellularLocation>
        <location evidence="1">Cell membrane</location>
        <topology evidence="1">Single-pass membrane protein</topology>
    </subcellularLocation>
</comment>
<keyword evidence="5 7" id="KW-0472">Membrane</keyword>
<evidence type="ECO:0000259" key="11">
    <source>
        <dbReference type="Pfam" id="PF22744"/>
    </source>
</evidence>
<dbReference type="Pfam" id="PF04024">
    <property type="entry name" value="PspC"/>
    <property type="match status" value="2"/>
</dbReference>
<dbReference type="InterPro" id="IPR007168">
    <property type="entry name" value="Phageshock_PspC_N"/>
</dbReference>